<feature type="domain" description="Apple" evidence="21">
    <location>
        <begin position="416"/>
        <end position="494"/>
    </location>
</feature>
<dbReference type="PROSITE" id="PS50948">
    <property type="entry name" value="PAN"/>
    <property type="match status" value="1"/>
</dbReference>
<dbReference type="Pfam" id="PF08276">
    <property type="entry name" value="PAN_2"/>
    <property type="match status" value="1"/>
</dbReference>
<dbReference type="InterPro" id="IPR036426">
    <property type="entry name" value="Bulb-type_lectin_dom_sf"/>
</dbReference>
<evidence type="ECO:0000256" key="15">
    <source>
        <dbReference type="ARBA" id="ARBA00047899"/>
    </source>
</evidence>
<dbReference type="InterPro" id="IPR003609">
    <property type="entry name" value="Pan_app"/>
</dbReference>
<gene>
    <name evidence="22" type="ORF">KP509_07G037600</name>
</gene>
<keyword evidence="13" id="KW-0675">Receptor</keyword>
<evidence type="ECO:0000256" key="11">
    <source>
        <dbReference type="ARBA" id="ARBA00023136"/>
    </source>
</evidence>
<dbReference type="InterPro" id="IPR001480">
    <property type="entry name" value="Bulb-type_lectin_dom"/>
</dbReference>
<sequence>MVSPAPSQAPFPFRTVSLAVSLVVSCMITCNAAERFYFEPGWSFEADLSFPSSPSALNSYKEIAPFSLFVPILNSSHFDSGSKGYSAGFISLFESPSSSPSRIFLVICLGQPSRVGTRPFLVPVWSLNSGRPLEQQEGGFVKLQLLEDRQILLLDGYGKEVWRVENVGSMEMQNNGNLIIYGMEKQTLWQSFDNPSDTLVQGQKLTLGMELSSNNNMYKVEMKEGGLWFYQISDYDWPLAYWIYPANDSLALYFDDMVNAFSLNSNASLNITASMSSATCRGTARYDPSQAYTLLDLNTLIVVDACSNSYTEEQPASMDFVRLDIDGILRVYRLQEFDSNSGYAIASPTSGYHPCSVPNVCGNYGICSLSNPFGARVMRNCRCPSEVDNKNLWGTFSFIDPDNPSQGCLRTEALKCDELTTQSMEPISGVTYMSILPLFEQTWQQNTMPLEVCKIACLSNCSCSGFFYHNPTSYCLQFGESTALSNVSLYSLASDDHFAFVKVQKRHTEKSKSYSTIIAISVAVPAILIVLVALAAYWMMHKREMDPELKHAEEELLGILLNPPIRYSYSDLKAYTKNFRTKLGSGGFGSVYEGRLPDGRNVAVKKLELLSHGQKEFLAEIATIGSIQHVNIVRLYGFCLEKHHRLLVYEYLQNGSLDRWLYSHGENTHVLSPKTRLNIALGTARGLAYLHEECPKPILHLDVKPRNILLDENFDAKLADFGLAKLVRTGESSVNTAVRGTPGYIAPECLLLSTVSKKSDVYSFGMVLLELVSGRKNIEPDLMGNEEYNFPKFAAKKAMAGKFIELMDKRLLTSTEYVEEDGYLALFKKMISVAILCIQEDPKLRPTMLVVSAMLEGNIDLPHDIPEVSISENTLFDVTSSSTPYLGSLSSIEGR</sequence>
<keyword evidence="11 19" id="KW-0472">Membrane</keyword>
<keyword evidence="12" id="KW-1015">Disulfide bond</keyword>
<dbReference type="Gene3D" id="1.10.510.10">
    <property type="entry name" value="Transferase(Phosphotransferase) domain 1"/>
    <property type="match status" value="1"/>
</dbReference>
<evidence type="ECO:0000256" key="13">
    <source>
        <dbReference type="ARBA" id="ARBA00023170"/>
    </source>
</evidence>
<dbReference type="InterPro" id="IPR051343">
    <property type="entry name" value="G-type_lectin_kinases/EP1-like"/>
</dbReference>
<dbReference type="InterPro" id="IPR017441">
    <property type="entry name" value="Protein_kinase_ATP_BS"/>
</dbReference>
<dbReference type="InterPro" id="IPR000719">
    <property type="entry name" value="Prot_kinase_dom"/>
</dbReference>
<evidence type="ECO:0000256" key="2">
    <source>
        <dbReference type="ARBA" id="ARBA00022527"/>
    </source>
</evidence>
<dbReference type="PROSITE" id="PS50011">
    <property type="entry name" value="PROTEIN_KINASE_DOM"/>
    <property type="match status" value="1"/>
</dbReference>
<keyword evidence="7 17" id="KW-0547">Nucleotide-binding</keyword>
<dbReference type="SMART" id="SM00108">
    <property type="entry name" value="B_lectin"/>
    <property type="match status" value="1"/>
</dbReference>
<dbReference type="PANTHER" id="PTHR47976:SF115">
    <property type="entry name" value="RECEPTOR-LIKE SERINE_THREONINE-PROTEIN KINASE"/>
    <property type="match status" value="1"/>
</dbReference>
<keyword evidence="9 17" id="KW-0067">ATP-binding</keyword>
<keyword evidence="8 17" id="KW-0418">Kinase</keyword>
<dbReference type="InterPro" id="IPR024171">
    <property type="entry name" value="SRK-like_kinase"/>
</dbReference>
<evidence type="ECO:0000256" key="14">
    <source>
        <dbReference type="ARBA" id="ARBA00023180"/>
    </source>
</evidence>
<proteinExistence type="inferred from homology"/>
<evidence type="ECO:0000256" key="17">
    <source>
        <dbReference type="PIRNR" id="PIRNR000641"/>
    </source>
</evidence>
<keyword evidence="4 17" id="KW-0808">Transferase</keyword>
<dbReference type="PROSITE" id="PS00107">
    <property type="entry name" value="PROTEIN_KINASE_ATP"/>
    <property type="match status" value="1"/>
</dbReference>
<evidence type="ECO:0000259" key="20">
    <source>
        <dbReference type="PROSITE" id="PS50011"/>
    </source>
</evidence>
<dbReference type="GO" id="GO:0004674">
    <property type="term" value="F:protein serine/threonine kinase activity"/>
    <property type="evidence" value="ECO:0007669"/>
    <property type="project" value="UniProtKB-KW"/>
</dbReference>
<evidence type="ECO:0000256" key="16">
    <source>
        <dbReference type="ARBA" id="ARBA00048679"/>
    </source>
</evidence>
<evidence type="ECO:0000256" key="7">
    <source>
        <dbReference type="ARBA" id="ARBA00022741"/>
    </source>
</evidence>
<comment type="catalytic activity">
    <reaction evidence="16 17">
        <text>L-seryl-[protein] + ATP = O-phospho-L-seryl-[protein] + ADP + H(+)</text>
        <dbReference type="Rhea" id="RHEA:17989"/>
        <dbReference type="Rhea" id="RHEA-COMP:9863"/>
        <dbReference type="Rhea" id="RHEA-COMP:11604"/>
        <dbReference type="ChEBI" id="CHEBI:15378"/>
        <dbReference type="ChEBI" id="CHEBI:29999"/>
        <dbReference type="ChEBI" id="CHEBI:30616"/>
        <dbReference type="ChEBI" id="CHEBI:83421"/>
        <dbReference type="ChEBI" id="CHEBI:456216"/>
        <dbReference type="EC" id="2.7.11.1"/>
    </reaction>
</comment>
<evidence type="ECO:0000259" key="21">
    <source>
        <dbReference type="PROSITE" id="PS50948"/>
    </source>
</evidence>
<dbReference type="GO" id="GO:0005524">
    <property type="term" value="F:ATP binding"/>
    <property type="evidence" value="ECO:0007669"/>
    <property type="project" value="UniProtKB-UniRule"/>
</dbReference>
<dbReference type="SUPFAM" id="SSF51110">
    <property type="entry name" value="alpha-D-mannose-specific plant lectins"/>
    <property type="match status" value="1"/>
</dbReference>
<reference evidence="22" key="1">
    <citation type="submission" date="2021-08" db="EMBL/GenBank/DDBJ databases">
        <title>WGS assembly of Ceratopteris richardii.</title>
        <authorList>
            <person name="Marchant D.B."/>
            <person name="Chen G."/>
            <person name="Jenkins J."/>
            <person name="Shu S."/>
            <person name="Leebens-Mack J."/>
            <person name="Grimwood J."/>
            <person name="Schmutz J."/>
            <person name="Soltis P."/>
            <person name="Soltis D."/>
            <person name="Chen Z.-H."/>
        </authorList>
    </citation>
    <scope>NUCLEOTIDE SEQUENCE</scope>
    <source>
        <strain evidence="22">Whitten #5841</strain>
        <tissue evidence="22">Leaf</tissue>
    </source>
</reference>
<dbReference type="GO" id="GO:0016020">
    <property type="term" value="C:membrane"/>
    <property type="evidence" value="ECO:0007669"/>
    <property type="project" value="UniProtKB-SubCell"/>
</dbReference>
<keyword evidence="14" id="KW-0325">Glycoprotein</keyword>
<feature type="transmembrane region" description="Helical" evidence="19">
    <location>
        <begin position="514"/>
        <end position="540"/>
    </location>
</feature>
<evidence type="ECO:0000256" key="1">
    <source>
        <dbReference type="ARBA" id="ARBA00004167"/>
    </source>
</evidence>
<protein>
    <recommendedName>
        <fullName evidence="17">Receptor-like serine/threonine-protein kinase</fullName>
        <ecNumber evidence="17">2.7.11.1</ecNumber>
    </recommendedName>
</protein>
<dbReference type="Proteomes" id="UP000825935">
    <property type="component" value="Chromosome 7"/>
</dbReference>
<dbReference type="InterPro" id="IPR011009">
    <property type="entry name" value="Kinase-like_dom_sf"/>
</dbReference>
<evidence type="ECO:0000313" key="22">
    <source>
        <dbReference type="EMBL" id="KAH7432742.1"/>
    </source>
</evidence>
<dbReference type="SUPFAM" id="SSF56112">
    <property type="entry name" value="Protein kinase-like (PK-like)"/>
    <property type="match status" value="1"/>
</dbReference>
<dbReference type="OrthoDB" id="590879at2759"/>
<dbReference type="SMART" id="SM00220">
    <property type="entry name" value="S_TKc"/>
    <property type="match status" value="1"/>
</dbReference>
<dbReference type="InterPro" id="IPR008271">
    <property type="entry name" value="Ser/Thr_kinase_AS"/>
</dbReference>
<evidence type="ECO:0000256" key="19">
    <source>
        <dbReference type="SAM" id="Phobius"/>
    </source>
</evidence>
<feature type="domain" description="Protein kinase" evidence="20">
    <location>
        <begin position="577"/>
        <end position="855"/>
    </location>
</feature>
<keyword evidence="2 17" id="KW-0723">Serine/threonine-protein kinase</keyword>
<evidence type="ECO:0000256" key="4">
    <source>
        <dbReference type="ARBA" id="ARBA00022679"/>
    </source>
</evidence>
<dbReference type="PIRSF" id="PIRSF000641">
    <property type="entry name" value="SRK"/>
    <property type="match status" value="1"/>
</dbReference>
<accession>A0A8T2UBF2</accession>
<dbReference type="PROSITE" id="PS00108">
    <property type="entry name" value="PROTEIN_KINASE_ST"/>
    <property type="match status" value="1"/>
</dbReference>
<keyword evidence="23" id="KW-1185">Reference proteome</keyword>
<evidence type="ECO:0000313" key="23">
    <source>
        <dbReference type="Proteomes" id="UP000825935"/>
    </source>
</evidence>
<comment type="similarity">
    <text evidence="17">Belongs to the protein kinase superfamily. Ser/Thr protein kinase family.</text>
</comment>
<evidence type="ECO:0000256" key="8">
    <source>
        <dbReference type="ARBA" id="ARBA00022777"/>
    </source>
</evidence>
<keyword evidence="10 19" id="KW-1133">Transmembrane helix</keyword>
<dbReference type="EMBL" id="CM035412">
    <property type="protein sequence ID" value="KAH7432742.1"/>
    <property type="molecule type" value="Genomic_DNA"/>
</dbReference>
<name>A0A8T2UBF2_CERRI</name>
<evidence type="ECO:0000256" key="12">
    <source>
        <dbReference type="ARBA" id="ARBA00023157"/>
    </source>
</evidence>
<evidence type="ECO:0000256" key="9">
    <source>
        <dbReference type="ARBA" id="ARBA00022840"/>
    </source>
</evidence>
<dbReference type="Pfam" id="PF00069">
    <property type="entry name" value="Pkinase"/>
    <property type="match status" value="1"/>
</dbReference>
<comment type="caution">
    <text evidence="22">The sequence shown here is derived from an EMBL/GenBank/DDBJ whole genome shotgun (WGS) entry which is preliminary data.</text>
</comment>
<feature type="binding site" evidence="18">
    <location>
        <position position="606"/>
    </location>
    <ligand>
        <name>ATP</name>
        <dbReference type="ChEBI" id="CHEBI:30616"/>
    </ligand>
</feature>
<dbReference type="EC" id="2.7.11.1" evidence="17"/>
<dbReference type="Gene3D" id="3.30.200.20">
    <property type="entry name" value="Phosphorylase Kinase, domain 1"/>
    <property type="match status" value="1"/>
</dbReference>
<evidence type="ECO:0000256" key="3">
    <source>
        <dbReference type="ARBA" id="ARBA00022536"/>
    </source>
</evidence>
<keyword evidence="5 19" id="KW-0812">Transmembrane</keyword>
<keyword evidence="3" id="KW-0245">EGF-like domain</keyword>
<dbReference type="Gene3D" id="2.90.10.30">
    <property type="match status" value="1"/>
</dbReference>
<evidence type="ECO:0000256" key="18">
    <source>
        <dbReference type="PROSITE-ProRule" id="PRU10141"/>
    </source>
</evidence>
<dbReference type="CDD" id="cd14066">
    <property type="entry name" value="STKc_IRAK"/>
    <property type="match status" value="1"/>
</dbReference>
<evidence type="ECO:0000256" key="5">
    <source>
        <dbReference type="ARBA" id="ARBA00022692"/>
    </source>
</evidence>
<evidence type="ECO:0000256" key="6">
    <source>
        <dbReference type="ARBA" id="ARBA00022729"/>
    </source>
</evidence>
<organism evidence="22 23">
    <name type="scientific">Ceratopteris richardii</name>
    <name type="common">Triangle waterfern</name>
    <dbReference type="NCBI Taxonomy" id="49495"/>
    <lineage>
        <taxon>Eukaryota</taxon>
        <taxon>Viridiplantae</taxon>
        <taxon>Streptophyta</taxon>
        <taxon>Embryophyta</taxon>
        <taxon>Tracheophyta</taxon>
        <taxon>Polypodiopsida</taxon>
        <taxon>Polypodiidae</taxon>
        <taxon>Polypodiales</taxon>
        <taxon>Pteridineae</taxon>
        <taxon>Pteridaceae</taxon>
        <taxon>Parkerioideae</taxon>
        <taxon>Ceratopteris</taxon>
    </lineage>
</organism>
<keyword evidence="6" id="KW-0732">Signal</keyword>
<comment type="catalytic activity">
    <reaction evidence="15 17">
        <text>L-threonyl-[protein] + ATP = O-phospho-L-threonyl-[protein] + ADP + H(+)</text>
        <dbReference type="Rhea" id="RHEA:46608"/>
        <dbReference type="Rhea" id="RHEA-COMP:11060"/>
        <dbReference type="Rhea" id="RHEA-COMP:11605"/>
        <dbReference type="ChEBI" id="CHEBI:15378"/>
        <dbReference type="ChEBI" id="CHEBI:30013"/>
        <dbReference type="ChEBI" id="CHEBI:30616"/>
        <dbReference type="ChEBI" id="CHEBI:61977"/>
        <dbReference type="ChEBI" id="CHEBI:456216"/>
        <dbReference type="EC" id="2.7.11.1"/>
    </reaction>
</comment>
<evidence type="ECO:0000256" key="10">
    <source>
        <dbReference type="ARBA" id="ARBA00022989"/>
    </source>
</evidence>
<comment type="subcellular location">
    <subcellularLocation>
        <location evidence="1">Membrane</location>
        <topology evidence="1">Single-pass membrane protein</topology>
    </subcellularLocation>
</comment>
<dbReference type="Pfam" id="PF01453">
    <property type="entry name" value="B_lectin"/>
    <property type="match status" value="1"/>
</dbReference>
<dbReference type="FunFam" id="3.30.200.20:FF:000178">
    <property type="entry name" value="serine/threonine-protein kinase PBS1-like"/>
    <property type="match status" value="1"/>
</dbReference>
<dbReference type="FunFam" id="1.10.510.10:FF:000537">
    <property type="entry name" value="Putative receptor-like protein kinase"/>
    <property type="match status" value="1"/>
</dbReference>
<dbReference type="PANTHER" id="PTHR47976">
    <property type="entry name" value="G-TYPE LECTIN S-RECEPTOR-LIKE SERINE/THREONINE-PROTEIN KINASE SD2-5"/>
    <property type="match status" value="1"/>
</dbReference>
<dbReference type="AlphaFoldDB" id="A0A8T2UBF2"/>